<dbReference type="Pfam" id="PF25508">
    <property type="entry name" value="TRPM2"/>
    <property type="match status" value="1"/>
</dbReference>
<evidence type="ECO:0000256" key="10">
    <source>
        <dbReference type="SAM" id="Phobius"/>
    </source>
</evidence>
<feature type="coiled-coil region" evidence="8">
    <location>
        <begin position="1185"/>
        <end position="1226"/>
    </location>
</feature>
<dbReference type="Pfam" id="PF18139">
    <property type="entry name" value="LSDAT_euk"/>
    <property type="match status" value="1"/>
</dbReference>
<evidence type="ECO:0000256" key="6">
    <source>
        <dbReference type="ARBA" id="ARBA00023136"/>
    </source>
</evidence>
<dbReference type="InterPro" id="IPR041491">
    <property type="entry name" value="TRPM_SLOG"/>
</dbReference>
<feature type="domain" description="TRPM-like" evidence="12">
    <location>
        <begin position="561"/>
        <end position="740"/>
    </location>
</feature>
<comment type="subcellular location">
    <subcellularLocation>
        <location evidence="1">Membrane</location>
        <topology evidence="1">Multi-pass membrane protein</topology>
    </subcellularLocation>
</comment>
<dbReference type="EMBL" id="CAJNOJ010000036">
    <property type="protein sequence ID" value="CAF0915437.1"/>
    <property type="molecule type" value="Genomic_DNA"/>
</dbReference>
<comment type="caution">
    <text evidence="13">The sequence shown here is derived from an EMBL/GenBank/DDBJ whole genome shotgun (WGS) entry which is preliminary data.</text>
</comment>
<dbReference type="OrthoDB" id="10038119at2759"/>
<gene>
    <name evidence="13" type="ORF">EDS130_LOCUS10492</name>
</gene>
<evidence type="ECO:0000256" key="3">
    <source>
        <dbReference type="ARBA" id="ARBA00022692"/>
    </source>
</evidence>
<feature type="region of interest" description="Disordered" evidence="9">
    <location>
        <begin position="503"/>
        <end position="529"/>
    </location>
</feature>
<keyword evidence="5" id="KW-0406">Ion transport</keyword>
<evidence type="ECO:0000256" key="4">
    <source>
        <dbReference type="ARBA" id="ARBA00022989"/>
    </source>
</evidence>
<dbReference type="PANTHER" id="PTHR13800">
    <property type="entry name" value="TRANSIENT RECEPTOR POTENTIAL CATION CHANNEL, SUBFAMILY M, MEMBER 6"/>
    <property type="match status" value="1"/>
</dbReference>
<feature type="transmembrane region" description="Helical" evidence="10">
    <location>
        <begin position="912"/>
        <end position="933"/>
    </location>
</feature>
<feature type="compositionally biased region" description="Polar residues" evidence="9">
    <location>
        <begin position="513"/>
        <end position="529"/>
    </location>
</feature>
<feature type="transmembrane region" description="Helical" evidence="10">
    <location>
        <begin position="979"/>
        <end position="1001"/>
    </location>
</feature>
<dbReference type="GO" id="GO:0005886">
    <property type="term" value="C:plasma membrane"/>
    <property type="evidence" value="ECO:0007669"/>
    <property type="project" value="TreeGrafter"/>
</dbReference>
<organism evidence="13 14">
    <name type="scientific">Adineta ricciae</name>
    <name type="common">Rotifer</name>
    <dbReference type="NCBI Taxonomy" id="249248"/>
    <lineage>
        <taxon>Eukaryota</taxon>
        <taxon>Metazoa</taxon>
        <taxon>Spiralia</taxon>
        <taxon>Gnathifera</taxon>
        <taxon>Rotifera</taxon>
        <taxon>Eurotatoria</taxon>
        <taxon>Bdelloidea</taxon>
        <taxon>Adinetida</taxon>
        <taxon>Adinetidae</taxon>
        <taxon>Adineta</taxon>
    </lineage>
</organism>
<evidence type="ECO:0000259" key="12">
    <source>
        <dbReference type="Pfam" id="PF25508"/>
    </source>
</evidence>
<dbReference type="GO" id="GO:0099604">
    <property type="term" value="F:ligand-gated calcium channel activity"/>
    <property type="evidence" value="ECO:0007669"/>
    <property type="project" value="TreeGrafter"/>
</dbReference>
<evidence type="ECO:0000256" key="7">
    <source>
        <dbReference type="ARBA" id="ARBA00023303"/>
    </source>
</evidence>
<evidence type="ECO:0000256" key="8">
    <source>
        <dbReference type="SAM" id="Coils"/>
    </source>
</evidence>
<keyword evidence="4 10" id="KW-1133">Transmembrane helix</keyword>
<proteinExistence type="predicted"/>
<feature type="transmembrane region" description="Helical" evidence="10">
    <location>
        <begin position="878"/>
        <end position="900"/>
    </location>
</feature>
<evidence type="ECO:0000259" key="11">
    <source>
        <dbReference type="Pfam" id="PF18139"/>
    </source>
</evidence>
<feature type="transmembrane region" description="Helical" evidence="10">
    <location>
        <begin position="940"/>
        <end position="959"/>
    </location>
</feature>
<dbReference type="InterPro" id="IPR057366">
    <property type="entry name" value="TRPM-like"/>
</dbReference>
<evidence type="ECO:0000256" key="2">
    <source>
        <dbReference type="ARBA" id="ARBA00022448"/>
    </source>
</evidence>
<evidence type="ECO:0000256" key="5">
    <source>
        <dbReference type="ARBA" id="ARBA00023065"/>
    </source>
</evidence>
<keyword evidence="3 10" id="KW-0812">Transmembrane</keyword>
<name>A0A814AHM7_ADIRI</name>
<feature type="domain" description="TRPM SLOG" evidence="11">
    <location>
        <begin position="108"/>
        <end position="353"/>
    </location>
</feature>
<accession>A0A814AHM7</accession>
<dbReference type="InterPro" id="IPR050927">
    <property type="entry name" value="TRPM"/>
</dbReference>
<dbReference type="PANTHER" id="PTHR13800:SF12">
    <property type="entry name" value="TRANSIENT RECEPTOR POTENTIAL CATION CHANNEL SUBFAMILY M MEMBER-LIKE 2"/>
    <property type="match status" value="1"/>
</dbReference>
<dbReference type="Proteomes" id="UP000663852">
    <property type="component" value="Unassembled WGS sequence"/>
</dbReference>
<keyword evidence="7" id="KW-0407">Ion channel</keyword>
<evidence type="ECO:0000256" key="9">
    <source>
        <dbReference type="SAM" id="MobiDB-lite"/>
    </source>
</evidence>
<sequence>MSANRVKTINENQSQTMLDMEQQKPKWVHLVSDAIKSENWKSKTCRAYSSNYPEMSNQMEPCLCGRLPRAHSFDGTPNEDLLKNKKFKRQKFLVEKELTVYGQISNGAKFIRWNVDTTTRFKTLSKIIKENVGMKPHLLISCFGGAENFVMTDTLEKEFMIGIAQAAVTEHVWLLTTGLNSGVSKLIGQYVHRYRLLNKSSIVPTLIGMTGWGTVTKNTREVLEKAAYKLRYNMYASLNDSSDLGTLDYDENKTLDRNHSHFILLDDGSIGDFIDDAPRSDFVDDVRDMLGCQAITIIVEGGLNTIEVIQNDLKKGQPVIVIHRSGRIANVIGTLLESLGVEAQPTENDVIKLLDHFCYKQWSEYDENVSNIDEAEIRKRKKGKSDIVTGIIRLFQSNYRKYLSLFDLERDSSLTDSIFKAVDSVQSASSQQEESFLELAINWNYAIRAEAMSKSLAYDQKLYSKLFEQALMKNRPTLVDYFLRRNHNPFLTDAFNKLSENGKHIQDTRNPSENRTSTNQTGPQNQVQFEESTQVKCAIKFILEKLYRSLDSQKFHGYSVPTTLEELDANHSRLIGPYTDSFYFAERKNSQLAQNFKLLTARCWTCEDNNMPPPNSAVERACTKPFGTQEMLRELFLWSVYAGYKDMAFILLLQIETRMIAALIAACIAQHLSQAADTLDVQHKYKEHAKEYEAYATECVKECYEHNERLACQLMLRENQIFGNMTCMQVAISSRITTFVNTNCFNEVLQRQWFGQLPRSTSETLSSKVKFIASLVTLGLIPHRLRKYQKEDQVIHTSQKNVEKQENTPRGIYDRWKGVKEHTIESPTYFQKLYYFHSTPAVKMFYHFLVYVWFLLVFSYMMLFEMNVDVPKIRWTRIYLIITVSAMLIEDVRWLIIDYYTRMLERWHWSNVWMVSVNIMPYVLFYIGIILYFQSEGQPTIFTAARIILAIDLEIWYLFSLRFVSAIKLLGPKLFMIRNMLRCLAAFMYIIFVCIAAYGVVSRALIMYNDIEFTAKSVFQAVFYQPYWFLYSIVDDEKNTLDSIISNATSSPELVAEATVTHVLLAAHMIFINILILNLLIAVFNYTINDVQDQYEYFWRYQRYGLIREYFEKPLFAFPPLSLIAYIAWLLNLARSNGTIFRILKRRCLSPEMNAGWTEFENAATYEYARKFVEKNYRPKTEDDKSKLDTQLDSMKSTVDSLKKQIEDLRKANETFQSETKAQTERMFVNMKWIMSAMDRVKMSNVSLADFEKSTNSEIPE</sequence>
<keyword evidence="2" id="KW-0813">Transport</keyword>
<evidence type="ECO:0000256" key="1">
    <source>
        <dbReference type="ARBA" id="ARBA00004141"/>
    </source>
</evidence>
<feature type="transmembrane region" description="Helical" evidence="10">
    <location>
        <begin position="1063"/>
        <end position="1088"/>
    </location>
</feature>
<keyword evidence="8" id="KW-0175">Coiled coil</keyword>
<keyword evidence="6 10" id="KW-0472">Membrane</keyword>
<feature type="compositionally biased region" description="Basic and acidic residues" evidence="9">
    <location>
        <begin position="503"/>
        <end position="512"/>
    </location>
</feature>
<dbReference type="AlphaFoldDB" id="A0A814AHM7"/>
<feature type="transmembrane region" description="Helical" evidence="10">
    <location>
        <begin position="1115"/>
        <end position="1134"/>
    </location>
</feature>
<evidence type="ECO:0000313" key="13">
    <source>
        <dbReference type="EMBL" id="CAF0915437.1"/>
    </source>
</evidence>
<evidence type="ECO:0000313" key="14">
    <source>
        <dbReference type="Proteomes" id="UP000663852"/>
    </source>
</evidence>
<protein>
    <submittedName>
        <fullName evidence="13">Uncharacterized protein</fullName>
    </submittedName>
</protein>
<reference evidence="13" key="1">
    <citation type="submission" date="2021-02" db="EMBL/GenBank/DDBJ databases">
        <authorList>
            <person name="Nowell W R."/>
        </authorList>
    </citation>
    <scope>NUCLEOTIDE SEQUENCE</scope>
</reference>
<feature type="transmembrane region" description="Helical" evidence="10">
    <location>
        <begin position="844"/>
        <end position="866"/>
    </location>
</feature>